<keyword evidence="3" id="KW-1185">Reference proteome</keyword>
<feature type="transmembrane region" description="Helical" evidence="1">
    <location>
        <begin position="130"/>
        <end position="152"/>
    </location>
</feature>
<evidence type="ECO:0000256" key="1">
    <source>
        <dbReference type="SAM" id="Phobius"/>
    </source>
</evidence>
<evidence type="ECO:0000313" key="2">
    <source>
        <dbReference type="EMBL" id="KIL70797.1"/>
    </source>
</evidence>
<evidence type="ECO:0000313" key="3">
    <source>
        <dbReference type="Proteomes" id="UP000054549"/>
    </source>
</evidence>
<protein>
    <submittedName>
        <fullName evidence="2">Uncharacterized protein</fullName>
    </submittedName>
</protein>
<keyword evidence="1" id="KW-1133">Transmembrane helix</keyword>
<feature type="transmembrane region" description="Helical" evidence="1">
    <location>
        <begin position="226"/>
        <end position="247"/>
    </location>
</feature>
<dbReference type="AlphaFoldDB" id="A0A0C2X8T0"/>
<feature type="transmembrane region" description="Helical" evidence="1">
    <location>
        <begin position="12"/>
        <end position="35"/>
    </location>
</feature>
<gene>
    <name evidence="2" type="ORF">M378DRAFT_175175</name>
</gene>
<dbReference type="InParanoid" id="A0A0C2X8T0"/>
<name>A0A0C2X8T0_AMAMK</name>
<accession>A0A0C2X8T0</accession>
<dbReference type="Proteomes" id="UP000054549">
    <property type="component" value="Unassembled WGS sequence"/>
</dbReference>
<dbReference type="HOGENOM" id="CLU_1102537_0_0_1"/>
<sequence>MIAGLSKAATLYLTPALALTAVLLSLFAFLAPAVMLQDRVALLTVTPSNALFPGQSTNVDGPSVFLGTLGSIMLLDARQAIDTFAGSCSRHTNSAPVNCTLPTVSPAYDLSALPGNAPSLLLSPPAPSSAVFIAVAISFSALFFFMFTATSFRHKMGEKVSSALDRPLIQRLSAWIGVFAFMIGLTSFAVIRMWFGKAVQDFNNFIVAQGNNGPKLLAEVGNGFTMVWVAYAFHAAPLVVALAKLNVKATKA</sequence>
<dbReference type="EMBL" id="KN818223">
    <property type="protein sequence ID" value="KIL70797.1"/>
    <property type="molecule type" value="Genomic_DNA"/>
</dbReference>
<keyword evidence="1" id="KW-0812">Transmembrane</keyword>
<organism evidence="2 3">
    <name type="scientific">Amanita muscaria (strain Koide BX008)</name>
    <dbReference type="NCBI Taxonomy" id="946122"/>
    <lineage>
        <taxon>Eukaryota</taxon>
        <taxon>Fungi</taxon>
        <taxon>Dikarya</taxon>
        <taxon>Basidiomycota</taxon>
        <taxon>Agaricomycotina</taxon>
        <taxon>Agaricomycetes</taxon>
        <taxon>Agaricomycetidae</taxon>
        <taxon>Agaricales</taxon>
        <taxon>Pluteineae</taxon>
        <taxon>Amanitaceae</taxon>
        <taxon>Amanita</taxon>
    </lineage>
</organism>
<feature type="transmembrane region" description="Helical" evidence="1">
    <location>
        <begin position="172"/>
        <end position="195"/>
    </location>
</feature>
<dbReference type="OrthoDB" id="2575000at2759"/>
<proteinExistence type="predicted"/>
<keyword evidence="1" id="KW-0472">Membrane</keyword>
<reference evidence="2 3" key="1">
    <citation type="submission" date="2014-04" db="EMBL/GenBank/DDBJ databases">
        <title>Evolutionary Origins and Diversification of the Mycorrhizal Mutualists.</title>
        <authorList>
            <consortium name="DOE Joint Genome Institute"/>
            <consortium name="Mycorrhizal Genomics Consortium"/>
            <person name="Kohler A."/>
            <person name="Kuo A."/>
            <person name="Nagy L.G."/>
            <person name="Floudas D."/>
            <person name="Copeland A."/>
            <person name="Barry K.W."/>
            <person name="Cichocki N."/>
            <person name="Veneault-Fourrey C."/>
            <person name="LaButti K."/>
            <person name="Lindquist E.A."/>
            <person name="Lipzen A."/>
            <person name="Lundell T."/>
            <person name="Morin E."/>
            <person name="Murat C."/>
            <person name="Riley R."/>
            <person name="Ohm R."/>
            <person name="Sun H."/>
            <person name="Tunlid A."/>
            <person name="Henrissat B."/>
            <person name="Grigoriev I.V."/>
            <person name="Hibbett D.S."/>
            <person name="Martin F."/>
        </authorList>
    </citation>
    <scope>NUCLEOTIDE SEQUENCE [LARGE SCALE GENOMIC DNA]</scope>
    <source>
        <strain evidence="2 3">Koide BX008</strain>
    </source>
</reference>